<dbReference type="SUPFAM" id="SSF48452">
    <property type="entry name" value="TPR-like"/>
    <property type="match status" value="1"/>
</dbReference>
<reference evidence="1 2" key="1">
    <citation type="submission" date="2024-06" db="EMBL/GenBank/DDBJ databases">
        <title>The Natural Products Discovery Center: Release of the First 8490 Sequenced Strains for Exploring Actinobacteria Biosynthetic Diversity.</title>
        <authorList>
            <person name="Kalkreuter E."/>
            <person name="Kautsar S.A."/>
            <person name="Yang D."/>
            <person name="Bader C.D."/>
            <person name="Teijaro C.N."/>
            <person name="Fluegel L."/>
            <person name="Davis C.M."/>
            <person name="Simpson J.R."/>
            <person name="Lauterbach L."/>
            <person name="Steele A.D."/>
            <person name="Gui C."/>
            <person name="Meng S."/>
            <person name="Li G."/>
            <person name="Viehrig K."/>
            <person name="Ye F."/>
            <person name="Su P."/>
            <person name="Kiefer A.F."/>
            <person name="Nichols A."/>
            <person name="Cepeda A.J."/>
            <person name="Yan W."/>
            <person name="Fan B."/>
            <person name="Jiang Y."/>
            <person name="Adhikari A."/>
            <person name="Zheng C.-J."/>
            <person name="Schuster L."/>
            <person name="Cowan T.M."/>
            <person name="Smanski M.J."/>
            <person name="Chevrette M.G."/>
            <person name="De Carvalho L.P.S."/>
            <person name="Shen B."/>
        </authorList>
    </citation>
    <scope>NUCLEOTIDE SEQUENCE [LARGE SCALE GENOMIC DNA]</scope>
    <source>
        <strain evidence="1 2">NPDC000155</strain>
    </source>
</reference>
<dbReference type="EMBL" id="JBEPFB010000012">
    <property type="protein sequence ID" value="MER7376040.1"/>
    <property type="molecule type" value="Genomic_DNA"/>
</dbReference>
<dbReference type="Proteomes" id="UP001486207">
    <property type="component" value="Unassembled WGS sequence"/>
</dbReference>
<dbReference type="RefSeq" id="WP_190072931.1">
    <property type="nucleotide sequence ID" value="NZ_BNBM01000012.1"/>
</dbReference>
<accession>A0ABV1XWT7</accession>
<gene>
    <name evidence="1" type="ORF">ABT384_25750</name>
</gene>
<dbReference type="InterPro" id="IPR011990">
    <property type="entry name" value="TPR-like_helical_dom_sf"/>
</dbReference>
<sequence length="701" mass="76520">MPDEGRDPGRSILFDRYQNPALAAEAREMSMAFADYSYLRRLSGEDDPDRAWEAHFAHTQPQVRRVLDGLLGTFPPEERERAEALAGSVEAFALPSAAVESRVFENPGEATGYLIGISPIAVQLTGEIAWGLNGAHPYMAKALPKGWEAATMHAQESLALSISRYIRDLEGAGEGPVPMGMLNLAMTHPAGPGKWSHGRGPRDFYDAATAFALAHELAHIDNGDLLPAENRTTTALLSQQIAPLLGISAEENEELTADAATFTSCFNYFLGTWLMLNERPTGILGVLKRLQWKAQLGLTAWHSARRATEACEAYYSAIAVLSDISFRRGDDDAASRLMTTAMRVPFVQFYVQRMREEVLAPSYGPFMWTDEDVLYRKAHHSWRVHFVEDLLPQTSRHQRADLPDWLASLKTPGELAKQPEVLTSVAADWQGKIADLEREKGADDAETLSARAHVAHLLSEAQDFAGAVAVLEELLVDVERVAGADDRGTLGIRHNLAWLRARSGDVAGGIAAFRELLADQERAFGPDDPEVLDTRYELAWLQGESGDVDGAAAAFAELSADYERALGPHHAATLATRDSLAHWRETAGDAPGAAAASVEARTSQYPVLCPDHPGTLPAYEARLEEMERRLGPGDPDVLTTRWFVAVLRGKAGDAAGAAAAYAGLLDHDLRPLGFDDEDLRLIRDNVTHWQGRADRSEPTAG</sequence>
<organism evidence="1 2">
    <name type="scientific">Streptomyces lanatus</name>
    <dbReference type="NCBI Taxonomy" id="66900"/>
    <lineage>
        <taxon>Bacteria</taxon>
        <taxon>Bacillati</taxon>
        <taxon>Actinomycetota</taxon>
        <taxon>Actinomycetes</taxon>
        <taxon>Kitasatosporales</taxon>
        <taxon>Streptomycetaceae</taxon>
        <taxon>Streptomyces</taxon>
    </lineage>
</organism>
<keyword evidence="2" id="KW-1185">Reference proteome</keyword>
<dbReference type="Pfam" id="PF13374">
    <property type="entry name" value="TPR_10"/>
    <property type="match status" value="1"/>
</dbReference>
<dbReference type="Gene3D" id="1.25.40.10">
    <property type="entry name" value="Tetratricopeptide repeat domain"/>
    <property type="match status" value="1"/>
</dbReference>
<evidence type="ECO:0000313" key="1">
    <source>
        <dbReference type="EMBL" id="MER7376040.1"/>
    </source>
</evidence>
<comment type="caution">
    <text evidence="1">The sequence shown here is derived from an EMBL/GenBank/DDBJ whole genome shotgun (WGS) entry which is preliminary data.</text>
</comment>
<dbReference type="PANTHER" id="PTHR46082:SF6">
    <property type="entry name" value="AAA+ ATPASE DOMAIN-CONTAINING PROTEIN-RELATED"/>
    <property type="match status" value="1"/>
</dbReference>
<name>A0ABV1XWT7_9ACTN</name>
<protein>
    <submittedName>
        <fullName evidence="1">Tetratricopeptide repeat protein</fullName>
    </submittedName>
</protein>
<dbReference type="PANTHER" id="PTHR46082">
    <property type="entry name" value="ATP/GTP-BINDING PROTEIN-RELATED"/>
    <property type="match status" value="1"/>
</dbReference>
<evidence type="ECO:0000313" key="2">
    <source>
        <dbReference type="Proteomes" id="UP001486207"/>
    </source>
</evidence>
<proteinExistence type="predicted"/>
<dbReference type="InterPro" id="IPR053137">
    <property type="entry name" value="NLR-like"/>
</dbReference>